<evidence type="ECO:0000313" key="4">
    <source>
        <dbReference type="Proteomes" id="UP000005240"/>
    </source>
</evidence>
<evidence type="ECO:0000313" key="3">
    <source>
        <dbReference type="EnsemblFungi" id="PTTG_01699-t43_1-p1"/>
    </source>
</evidence>
<gene>
    <name evidence="2" type="ORF">PTTG_01699</name>
</gene>
<evidence type="ECO:0000313" key="2">
    <source>
        <dbReference type="EMBL" id="OAV98764.1"/>
    </source>
</evidence>
<organism evidence="2">
    <name type="scientific">Puccinia triticina (isolate 1-1 / race 1 (BBBD))</name>
    <name type="common">Brown leaf rust fungus</name>
    <dbReference type="NCBI Taxonomy" id="630390"/>
    <lineage>
        <taxon>Eukaryota</taxon>
        <taxon>Fungi</taxon>
        <taxon>Dikarya</taxon>
        <taxon>Basidiomycota</taxon>
        <taxon>Pucciniomycotina</taxon>
        <taxon>Pucciniomycetes</taxon>
        <taxon>Pucciniales</taxon>
        <taxon>Pucciniaceae</taxon>
        <taxon>Puccinia</taxon>
    </lineage>
</organism>
<sequence length="228" mass="25826">MSDGREQRADSLEGDQFRHEAHILSSIGQEHPRVESPVSFATDESPVSFTTNEVINLNGDVDDSSASSPDSHPDIEQEEETDSVDDNADPVVLQFSDEQDKEALRKIKEAVLNASQYILSPWTSRRTCVSPRRRPRTPSPDPPLRDAIESLRMLGSFCCVFHLSMVAIWEHKIMTKRDMLSSRECFENQAEITRAVNFLAARFQLSCEDLHIVGSVRRFFPGNLEFMI</sequence>
<dbReference type="EnsemblFungi" id="PTTG_01699-t43_1">
    <property type="protein sequence ID" value="PTTG_01699-t43_1-p1"/>
    <property type="gene ID" value="PTTG_01699"/>
</dbReference>
<dbReference type="Proteomes" id="UP000005240">
    <property type="component" value="Unassembled WGS sequence"/>
</dbReference>
<dbReference type="VEuPathDB" id="FungiDB:PTTG_01699"/>
<dbReference type="AlphaFoldDB" id="A0A180H1W2"/>
<keyword evidence="4" id="KW-1185">Reference proteome</keyword>
<reference evidence="3" key="4">
    <citation type="submission" date="2025-05" db="UniProtKB">
        <authorList>
            <consortium name="EnsemblFungi"/>
        </authorList>
    </citation>
    <scope>IDENTIFICATION</scope>
    <source>
        <strain evidence="3">isolate 1-1 / race 1 (BBBD)</strain>
    </source>
</reference>
<feature type="compositionally biased region" description="Polar residues" evidence="1">
    <location>
        <begin position="45"/>
        <end position="55"/>
    </location>
</feature>
<feature type="compositionally biased region" description="Basic and acidic residues" evidence="1">
    <location>
        <begin position="1"/>
        <end position="22"/>
    </location>
</feature>
<dbReference type="EMBL" id="ADAS02000005">
    <property type="protein sequence ID" value="OAV98764.1"/>
    <property type="molecule type" value="Genomic_DNA"/>
</dbReference>
<accession>A0A180H1W2</accession>
<feature type="region of interest" description="Disordered" evidence="1">
    <location>
        <begin position="1"/>
        <end position="88"/>
    </location>
</feature>
<reference evidence="2" key="1">
    <citation type="submission" date="2009-11" db="EMBL/GenBank/DDBJ databases">
        <authorList>
            <consortium name="The Broad Institute Genome Sequencing Platform"/>
            <person name="Ward D."/>
            <person name="Feldgarden M."/>
            <person name="Earl A."/>
            <person name="Young S.K."/>
            <person name="Zeng Q."/>
            <person name="Koehrsen M."/>
            <person name="Alvarado L."/>
            <person name="Berlin A."/>
            <person name="Bochicchio J."/>
            <person name="Borenstein D."/>
            <person name="Chapman S.B."/>
            <person name="Chen Z."/>
            <person name="Engels R."/>
            <person name="Freedman E."/>
            <person name="Gellesch M."/>
            <person name="Goldberg J."/>
            <person name="Griggs A."/>
            <person name="Gujja S."/>
            <person name="Heilman E."/>
            <person name="Heiman D."/>
            <person name="Hepburn T."/>
            <person name="Howarth C."/>
            <person name="Jen D."/>
            <person name="Larson L."/>
            <person name="Lewis B."/>
            <person name="Mehta T."/>
            <person name="Park D."/>
            <person name="Pearson M."/>
            <person name="Roberts A."/>
            <person name="Saif S."/>
            <person name="Shea T."/>
            <person name="Shenoy N."/>
            <person name="Sisk P."/>
            <person name="Stolte C."/>
            <person name="Sykes S."/>
            <person name="Thomson T."/>
            <person name="Walk T."/>
            <person name="White J."/>
            <person name="Yandava C."/>
            <person name="Izard J."/>
            <person name="Baranova O.V."/>
            <person name="Blanton J.M."/>
            <person name="Tanner A.C."/>
            <person name="Dewhirst F.E."/>
            <person name="Haas B."/>
            <person name="Nusbaum C."/>
            <person name="Birren B."/>
        </authorList>
    </citation>
    <scope>NUCLEOTIDE SEQUENCE [LARGE SCALE GENOMIC DNA]</scope>
    <source>
        <strain evidence="2">1-1 BBBD Race 1</strain>
    </source>
</reference>
<evidence type="ECO:0000256" key="1">
    <source>
        <dbReference type="SAM" id="MobiDB-lite"/>
    </source>
</evidence>
<reference evidence="3 4" key="3">
    <citation type="journal article" date="2017" name="G3 (Bethesda)">
        <title>Comparative analysis highlights variable genome content of wheat rusts and divergence of the mating loci.</title>
        <authorList>
            <person name="Cuomo C.A."/>
            <person name="Bakkeren G."/>
            <person name="Khalil H.B."/>
            <person name="Panwar V."/>
            <person name="Joly D."/>
            <person name="Linning R."/>
            <person name="Sakthikumar S."/>
            <person name="Song X."/>
            <person name="Adiconis X."/>
            <person name="Fan L."/>
            <person name="Goldberg J.M."/>
            <person name="Levin J.Z."/>
            <person name="Young S."/>
            <person name="Zeng Q."/>
            <person name="Anikster Y."/>
            <person name="Bruce M."/>
            <person name="Wang M."/>
            <person name="Yin C."/>
            <person name="McCallum B."/>
            <person name="Szabo L.J."/>
            <person name="Hulbert S."/>
            <person name="Chen X."/>
            <person name="Fellers J.P."/>
        </authorList>
    </citation>
    <scope>NUCLEOTIDE SEQUENCE</scope>
    <source>
        <strain evidence="3">isolate 1-1 / race 1 (BBBD)</strain>
        <strain evidence="4">Isolate 1-1 / race 1 (BBBD)</strain>
    </source>
</reference>
<reference evidence="2" key="2">
    <citation type="submission" date="2016-05" db="EMBL/GenBank/DDBJ databases">
        <title>Comparative analysis highlights variable genome content of wheat rusts and divergence of the mating loci.</title>
        <authorList>
            <person name="Cuomo C.A."/>
            <person name="Bakkeren G."/>
            <person name="Szabo L."/>
            <person name="Khalil H."/>
            <person name="Joly D."/>
            <person name="Goldberg J."/>
            <person name="Young S."/>
            <person name="Zeng Q."/>
            <person name="Fellers J."/>
        </authorList>
    </citation>
    <scope>NUCLEOTIDE SEQUENCE [LARGE SCALE GENOMIC DNA]</scope>
    <source>
        <strain evidence="2">1-1 BBBD Race 1</strain>
    </source>
</reference>
<protein>
    <submittedName>
        <fullName evidence="3">TP6A_N domain-containing protein</fullName>
    </submittedName>
</protein>
<feature type="compositionally biased region" description="Acidic residues" evidence="1">
    <location>
        <begin position="76"/>
        <end position="88"/>
    </location>
</feature>
<name>A0A180H1W2_PUCT1</name>
<proteinExistence type="predicted"/>